<dbReference type="InterPro" id="IPR008778">
    <property type="entry name" value="Pirin_C_dom"/>
</dbReference>
<protein>
    <submittedName>
        <fullName evidence="2">Pirin-like C-terminal cupin domain-containing protein</fullName>
    </submittedName>
</protein>
<dbReference type="KEGG" id="mech:Q9L42_004760"/>
<dbReference type="InterPro" id="IPR011051">
    <property type="entry name" value="RmlC_Cupin_sf"/>
</dbReference>
<dbReference type="SUPFAM" id="SSF51182">
    <property type="entry name" value="RmlC-like cupins"/>
    <property type="match status" value="1"/>
</dbReference>
<feature type="domain" description="Pirin C-terminal" evidence="1">
    <location>
        <begin position="10"/>
        <end position="44"/>
    </location>
</feature>
<organism evidence="2 3">
    <name type="scientific">Methylomarinum roseum</name>
    <dbReference type="NCBI Taxonomy" id="3067653"/>
    <lineage>
        <taxon>Bacteria</taxon>
        <taxon>Pseudomonadati</taxon>
        <taxon>Pseudomonadota</taxon>
        <taxon>Gammaproteobacteria</taxon>
        <taxon>Methylococcales</taxon>
        <taxon>Methylococcaceae</taxon>
        <taxon>Methylomarinum</taxon>
    </lineage>
</organism>
<dbReference type="AlphaFoldDB" id="A0AAU7NWV8"/>
<dbReference type="Proteomes" id="UP001225378">
    <property type="component" value="Chromosome"/>
</dbReference>
<proteinExistence type="predicted"/>
<dbReference type="EMBL" id="CP157743">
    <property type="protein sequence ID" value="XBS21440.1"/>
    <property type="molecule type" value="Genomic_DNA"/>
</dbReference>
<gene>
    <name evidence="2" type="ORF">Q9L42_004760</name>
</gene>
<dbReference type="RefSeq" id="WP_305909569.1">
    <property type="nucleotide sequence ID" value="NZ_CP157743.1"/>
</dbReference>
<keyword evidence="3" id="KW-1185">Reference proteome</keyword>
<sequence length="63" mass="7026">MLGGAYPTWLLSGEPIEESIVGRGSFVMNTQQEKAQAIDDFNSGLSAECKGIRNYSAYFYQRE</sequence>
<name>A0AAU7NWV8_9GAMM</name>
<dbReference type="Pfam" id="PF05726">
    <property type="entry name" value="Pirin_C"/>
    <property type="match status" value="1"/>
</dbReference>
<evidence type="ECO:0000259" key="1">
    <source>
        <dbReference type="Pfam" id="PF05726"/>
    </source>
</evidence>
<accession>A0AAU7NWV8</accession>
<evidence type="ECO:0000313" key="2">
    <source>
        <dbReference type="EMBL" id="XBS21440.1"/>
    </source>
</evidence>
<evidence type="ECO:0000313" key="3">
    <source>
        <dbReference type="Proteomes" id="UP001225378"/>
    </source>
</evidence>
<reference evidence="2 3" key="1">
    <citation type="journal article" date="2024" name="Microbiology">
        <title>Methylomarinum rosea sp. nov., a novel halophilic methanotrophic bacterium from the hypersaline Lake Elton.</title>
        <authorList>
            <person name="Suleimanov R.Z."/>
            <person name="Oshkin I.Y."/>
            <person name="Danilova O.V."/>
            <person name="Suzina N.E."/>
            <person name="Dedysh S.N."/>
        </authorList>
    </citation>
    <scope>NUCLEOTIDE SEQUENCE [LARGE SCALE GENOMIC DNA]</scope>
    <source>
        <strain evidence="2 3">Ch1-1</strain>
    </source>
</reference>